<gene>
    <name evidence="1" type="ORF">E6C27_scaffold114G00010</name>
</gene>
<comment type="caution">
    <text evidence="1">The sequence shown here is derived from an EMBL/GenBank/DDBJ whole genome shotgun (WGS) entry which is preliminary data.</text>
</comment>
<protein>
    <submittedName>
        <fullName evidence="1">Retrotransposon protein</fullName>
    </submittedName>
</protein>
<sequence length="207" mass="23955">MTYVVELDDEDNGDSTHATTKWQVLLETQSIPRHKQRRHASWTWLTWGVGSRTTGPSALTHPATKELLNNPFLHYNELSYVWRPLRTSRQTYRATTIVSPKSMAWIRSSPLYSLRMNMLPEDMMSDRSSRSNDRRTIAKWPEKAITREDAMEAQVIENMQSIPSLTMAEKSKCVVIVTEKVSLMRNFIKMSDPMKVAYCRVLLGYDP</sequence>
<proteinExistence type="predicted"/>
<dbReference type="EMBL" id="SSTE01014001">
    <property type="protein sequence ID" value="KAA0046506.1"/>
    <property type="molecule type" value="Genomic_DNA"/>
</dbReference>
<evidence type="ECO:0000313" key="1">
    <source>
        <dbReference type="EMBL" id="KAA0046506.1"/>
    </source>
</evidence>
<dbReference type="AlphaFoldDB" id="A0A5A7TWZ4"/>
<dbReference type="Proteomes" id="UP000321393">
    <property type="component" value="Unassembled WGS sequence"/>
</dbReference>
<name>A0A5A7TWZ4_CUCMM</name>
<evidence type="ECO:0000313" key="2">
    <source>
        <dbReference type="Proteomes" id="UP000321393"/>
    </source>
</evidence>
<accession>A0A5A7TWZ4</accession>
<reference evidence="1 2" key="1">
    <citation type="submission" date="2019-08" db="EMBL/GenBank/DDBJ databases">
        <title>Draft genome sequences of two oriental melons (Cucumis melo L. var makuwa).</title>
        <authorList>
            <person name="Kwon S.-Y."/>
        </authorList>
    </citation>
    <scope>NUCLEOTIDE SEQUENCE [LARGE SCALE GENOMIC DNA]</scope>
    <source>
        <strain evidence="2">cv. SW 3</strain>
        <tissue evidence="1">Leaf</tissue>
    </source>
</reference>
<organism evidence="1 2">
    <name type="scientific">Cucumis melo var. makuwa</name>
    <name type="common">Oriental melon</name>
    <dbReference type="NCBI Taxonomy" id="1194695"/>
    <lineage>
        <taxon>Eukaryota</taxon>
        <taxon>Viridiplantae</taxon>
        <taxon>Streptophyta</taxon>
        <taxon>Embryophyta</taxon>
        <taxon>Tracheophyta</taxon>
        <taxon>Spermatophyta</taxon>
        <taxon>Magnoliopsida</taxon>
        <taxon>eudicotyledons</taxon>
        <taxon>Gunneridae</taxon>
        <taxon>Pentapetalae</taxon>
        <taxon>rosids</taxon>
        <taxon>fabids</taxon>
        <taxon>Cucurbitales</taxon>
        <taxon>Cucurbitaceae</taxon>
        <taxon>Benincaseae</taxon>
        <taxon>Cucumis</taxon>
    </lineage>
</organism>
<dbReference type="OrthoDB" id="76215at2759"/>